<dbReference type="Pfam" id="PF00574">
    <property type="entry name" value="CLP_protease"/>
    <property type="match status" value="1"/>
</dbReference>
<accession>A0A6N2K599</accession>
<dbReference type="InterPro" id="IPR029045">
    <property type="entry name" value="ClpP/crotonase-like_dom_sf"/>
</dbReference>
<name>A0A6N2K599_SALVM</name>
<dbReference type="Gene3D" id="3.90.226.10">
    <property type="entry name" value="2-enoyl-CoA Hydratase, Chain A, domain 1"/>
    <property type="match status" value="1"/>
</dbReference>
<proteinExistence type="predicted"/>
<dbReference type="AlphaFoldDB" id="A0A6N2K599"/>
<dbReference type="GO" id="GO:0004252">
    <property type="term" value="F:serine-type endopeptidase activity"/>
    <property type="evidence" value="ECO:0007669"/>
    <property type="project" value="TreeGrafter"/>
</dbReference>
<sequence length="79" mass="9114">MIKQVNLLAKHIGKLPEEIEADTSRPKYFSPNEAVEYGIIDKTVELFLILKRHNLFDLLWNSQLVIIRSNWVEAGDAGY</sequence>
<dbReference type="InterPro" id="IPR023562">
    <property type="entry name" value="ClpP/TepA"/>
</dbReference>
<organism evidence="1">
    <name type="scientific">Salix viminalis</name>
    <name type="common">Common osier</name>
    <name type="synonym">Basket willow</name>
    <dbReference type="NCBI Taxonomy" id="40686"/>
    <lineage>
        <taxon>Eukaryota</taxon>
        <taxon>Viridiplantae</taxon>
        <taxon>Streptophyta</taxon>
        <taxon>Embryophyta</taxon>
        <taxon>Tracheophyta</taxon>
        <taxon>Spermatophyta</taxon>
        <taxon>Magnoliopsida</taxon>
        <taxon>eudicotyledons</taxon>
        <taxon>Gunneridae</taxon>
        <taxon>Pentapetalae</taxon>
        <taxon>rosids</taxon>
        <taxon>fabids</taxon>
        <taxon>Malpighiales</taxon>
        <taxon>Salicaceae</taxon>
        <taxon>Saliceae</taxon>
        <taxon>Salix</taxon>
    </lineage>
</organism>
<dbReference type="PANTHER" id="PTHR10381:SF47">
    <property type="entry name" value="ATP-DEPENDENT CLP PROTEASE PROTEOLYTIC SUBUNIT-RELATED PROTEIN 4, CHLOROPLASTIC"/>
    <property type="match status" value="1"/>
</dbReference>
<gene>
    <name evidence="1" type="ORF">SVIM_LOCUS34184</name>
</gene>
<dbReference type="GO" id="GO:0009368">
    <property type="term" value="C:endopeptidase Clp complex"/>
    <property type="evidence" value="ECO:0007669"/>
    <property type="project" value="TreeGrafter"/>
</dbReference>
<protein>
    <recommendedName>
        <fullName evidence="2">ATP-dependent Clp protease proteolytic subunit</fullName>
    </recommendedName>
</protein>
<dbReference type="PANTHER" id="PTHR10381">
    <property type="entry name" value="ATP-DEPENDENT CLP PROTEASE PROTEOLYTIC SUBUNIT"/>
    <property type="match status" value="1"/>
</dbReference>
<dbReference type="EMBL" id="CAADRP010000113">
    <property type="protein sequence ID" value="VFU23324.1"/>
    <property type="molecule type" value="Genomic_DNA"/>
</dbReference>
<dbReference type="GO" id="GO:0004176">
    <property type="term" value="F:ATP-dependent peptidase activity"/>
    <property type="evidence" value="ECO:0007669"/>
    <property type="project" value="TreeGrafter"/>
</dbReference>
<evidence type="ECO:0000313" key="1">
    <source>
        <dbReference type="EMBL" id="VFU23324.1"/>
    </source>
</evidence>
<dbReference type="GO" id="GO:0051117">
    <property type="term" value="F:ATPase binding"/>
    <property type="evidence" value="ECO:0007669"/>
    <property type="project" value="TreeGrafter"/>
</dbReference>
<evidence type="ECO:0008006" key="2">
    <source>
        <dbReference type="Google" id="ProtNLM"/>
    </source>
</evidence>
<dbReference type="GO" id="GO:0006515">
    <property type="term" value="P:protein quality control for misfolded or incompletely synthesized proteins"/>
    <property type="evidence" value="ECO:0007669"/>
    <property type="project" value="TreeGrafter"/>
</dbReference>
<reference evidence="1" key="1">
    <citation type="submission" date="2019-03" db="EMBL/GenBank/DDBJ databases">
        <authorList>
            <person name="Mank J."/>
            <person name="Almeida P."/>
        </authorList>
    </citation>
    <scope>NUCLEOTIDE SEQUENCE</scope>
    <source>
        <strain evidence="1">78183</strain>
    </source>
</reference>
<dbReference type="SUPFAM" id="SSF52096">
    <property type="entry name" value="ClpP/crotonase"/>
    <property type="match status" value="1"/>
</dbReference>